<evidence type="ECO:0000256" key="1">
    <source>
        <dbReference type="SAM" id="SignalP"/>
    </source>
</evidence>
<dbReference type="InterPro" id="IPR000601">
    <property type="entry name" value="PKD_dom"/>
</dbReference>
<feature type="signal peptide" evidence="1">
    <location>
        <begin position="1"/>
        <end position="17"/>
    </location>
</feature>
<dbReference type="InterPro" id="IPR026341">
    <property type="entry name" value="T9SS_type_B"/>
</dbReference>
<evidence type="ECO:0000313" key="3">
    <source>
        <dbReference type="EMBL" id="AEA43918.1"/>
    </source>
</evidence>
<dbReference type="RefSeq" id="WP_013686688.1">
    <property type="nucleotide sequence ID" value="NC_015321.1"/>
</dbReference>
<dbReference type="KEGG" id="fte:Fluta_1931"/>
<dbReference type="eggNOG" id="COG3291">
    <property type="taxonomic scope" value="Bacteria"/>
</dbReference>
<dbReference type="Proteomes" id="UP000007463">
    <property type="component" value="Chromosome"/>
</dbReference>
<dbReference type="AlphaFoldDB" id="F2IJM8"/>
<dbReference type="CDD" id="cd00146">
    <property type="entry name" value="PKD"/>
    <property type="match status" value="1"/>
</dbReference>
<dbReference type="NCBIfam" id="TIGR04131">
    <property type="entry name" value="Bac_Flav_CTERM"/>
    <property type="match status" value="1"/>
</dbReference>
<dbReference type="Pfam" id="PF13585">
    <property type="entry name" value="CHU_C"/>
    <property type="match status" value="1"/>
</dbReference>
<evidence type="ECO:0000313" key="4">
    <source>
        <dbReference type="Proteomes" id="UP000007463"/>
    </source>
</evidence>
<reference evidence="4" key="2">
    <citation type="submission" date="2011-02" db="EMBL/GenBank/DDBJ databases">
        <title>The complete genome of Fluviicola taffensis DSM 16823.</title>
        <authorList>
            <consortium name="US DOE Joint Genome Institute (JGI-PGF)"/>
            <person name="Lucas S."/>
            <person name="Copeland A."/>
            <person name="Lapidus A."/>
            <person name="Bruce D."/>
            <person name="Goodwin L."/>
            <person name="Pitluck S."/>
            <person name="Kyrpides N."/>
            <person name="Mavromatis K."/>
            <person name="Ivanova N."/>
            <person name="Mikhailova N."/>
            <person name="Pagani I."/>
            <person name="Chertkov O."/>
            <person name="Detter J.C."/>
            <person name="Han C."/>
            <person name="Tapia R."/>
            <person name="Land M."/>
            <person name="Hauser L."/>
            <person name="Markowitz V."/>
            <person name="Cheng J.-F."/>
            <person name="Hugenholtz P."/>
            <person name="Woyke T."/>
            <person name="Wu D."/>
            <person name="Tindall B."/>
            <person name="Pomrenke H.G."/>
            <person name="Brambilla E."/>
            <person name="Klenk H.-P."/>
            <person name="Eisen J.A."/>
        </authorList>
    </citation>
    <scope>NUCLEOTIDE SEQUENCE [LARGE SCALE GENOMIC DNA]</scope>
    <source>
        <strain evidence="4">DSM 16823 / RW262 / RW262</strain>
    </source>
</reference>
<organism evidence="3 4">
    <name type="scientific">Fluviicola taffensis (strain DSM 16823 / NCIMB 13979 / RW262)</name>
    <dbReference type="NCBI Taxonomy" id="755732"/>
    <lineage>
        <taxon>Bacteria</taxon>
        <taxon>Pseudomonadati</taxon>
        <taxon>Bacteroidota</taxon>
        <taxon>Flavobacteriia</taxon>
        <taxon>Flavobacteriales</taxon>
        <taxon>Crocinitomicaceae</taxon>
        <taxon>Fluviicola</taxon>
    </lineage>
</organism>
<keyword evidence="4" id="KW-1185">Reference proteome</keyword>
<reference evidence="3 4" key="1">
    <citation type="journal article" date="2011" name="Stand. Genomic Sci.">
        <title>Complete genome sequence of the gliding freshwater bacterium Fluviicola taffensis type strain (RW262).</title>
        <authorList>
            <person name="Woyke T."/>
            <person name="Chertkov O."/>
            <person name="Lapidus A."/>
            <person name="Nolan M."/>
            <person name="Lucas S."/>
            <person name="Del Rio T.G."/>
            <person name="Tice H."/>
            <person name="Cheng J.F."/>
            <person name="Tapia R."/>
            <person name="Han C."/>
            <person name="Goodwin L."/>
            <person name="Pitluck S."/>
            <person name="Liolios K."/>
            <person name="Pagani I."/>
            <person name="Ivanova N."/>
            <person name="Huntemann M."/>
            <person name="Mavromatis K."/>
            <person name="Mikhailova N."/>
            <person name="Pati A."/>
            <person name="Chen A."/>
            <person name="Palaniappan K."/>
            <person name="Land M."/>
            <person name="Hauser L."/>
            <person name="Brambilla E.M."/>
            <person name="Rohde M."/>
            <person name="Mwirichia R."/>
            <person name="Sikorski J."/>
            <person name="Tindall B.J."/>
            <person name="Goker M."/>
            <person name="Bristow J."/>
            <person name="Eisen J.A."/>
            <person name="Markowitz V."/>
            <person name="Hugenholtz P."/>
            <person name="Klenk H.P."/>
            <person name="Kyrpides N.C."/>
        </authorList>
    </citation>
    <scope>NUCLEOTIDE SEQUENCE [LARGE SCALE GENOMIC DNA]</scope>
    <source>
        <strain evidence="4">DSM 16823 / RW262 / RW262</strain>
    </source>
</reference>
<dbReference type="HOGENOM" id="CLU_012935_0_0_10"/>
<sequence length="695" mass="73975" precursor="true">MKILLFLLLGVTSAAFGQNAHMNWHFGDGVGLNFTTGNPVPFSGSMLNTQEACASVSDNNGNVLFYTNGNVIWNKNNSPMPNGSGLLGNISAQCIAIPRPGNPGKYYVVATDAMFSDPSNGLTYSEVDLSLDNGNGDVTSLKNISLSASGGEWLTAVPHANCTDTWIITHGNSPNSVFMAFHVSSAGISPTPVTTNLGYTVVSNATVGIMKPNGTGTLIAMTRPFMEGAIDLITFDPATGIATGSSNLHTNAGNMSYGLEFSRSGNKLYVGEFSIGKLFQYDMTAANIAASRTEIGDLSVPGEAGQLQIAPNDKIYVNYNVFPAGANFIGAINNPEIAGTGCGFVQNAVSFGPITINGLPWHYNPVTQNPDTPDLGPDTVLCAGSAMELNPQVPAGNATFLWSDGSTNPTLTTQQSGIYWVSYQVGSCTERRDTLSVIMDTTSISGSVTEISGCAPLTVSLDADATGNISEWHWDFGNGSFLHTPDGNFTYNTAGTYSILLSATSSSNCLLWDSVVAEITVFPKPVARFSFTPALADPNQPVTLTDHSMGEINSWLWLNAHNHLSSFSEFSLIPSQLLSSEITLVVTDTNGCADTISQTISYLPQELFFVPNAFTPESDGINDSFNAVDFFGCVTHFAIYNRWGEEVWKQPSTKEGWDGTFHGTDAEPGIYTWLITTSVNGIASAQHQGHVVLVR</sequence>
<protein>
    <submittedName>
        <fullName evidence="3">PKD domain containing protein</fullName>
    </submittedName>
</protein>
<dbReference type="OrthoDB" id="9765926at2"/>
<dbReference type="InterPro" id="IPR035986">
    <property type="entry name" value="PKD_dom_sf"/>
</dbReference>
<dbReference type="STRING" id="755732.Fluta_1931"/>
<accession>F2IJM8</accession>
<dbReference type="EMBL" id="CP002542">
    <property type="protein sequence ID" value="AEA43918.1"/>
    <property type="molecule type" value="Genomic_DNA"/>
</dbReference>
<dbReference type="SUPFAM" id="SSF49299">
    <property type="entry name" value="PKD domain"/>
    <property type="match status" value="2"/>
</dbReference>
<feature type="domain" description="PKD" evidence="2">
    <location>
        <begin position="452"/>
        <end position="508"/>
    </location>
</feature>
<dbReference type="Gene3D" id="2.60.40.10">
    <property type="entry name" value="Immunoglobulins"/>
    <property type="match status" value="2"/>
</dbReference>
<dbReference type="InterPro" id="IPR013783">
    <property type="entry name" value="Ig-like_fold"/>
</dbReference>
<proteinExistence type="predicted"/>
<dbReference type="Pfam" id="PF18911">
    <property type="entry name" value="PKD_4"/>
    <property type="match status" value="1"/>
</dbReference>
<dbReference type="SMART" id="SM00089">
    <property type="entry name" value="PKD"/>
    <property type="match status" value="2"/>
</dbReference>
<dbReference type="InterPro" id="IPR022409">
    <property type="entry name" value="PKD/Chitinase_dom"/>
</dbReference>
<evidence type="ECO:0000259" key="2">
    <source>
        <dbReference type="PROSITE" id="PS50093"/>
    </source>
</evidence>
<name>F2IJM8_FLUTR</name>
<gene>
    <name evidence="3" type="ordered locus">Fluta_1931</name>
</gene>
<keyword evidence="1" id="KW-0732">Signal</keyword>
<feature type="chain" id="PRO_5003278476" evidence="1">
    <location>
        <begin position="18"/>
        <end position="695"/>
    </location>
</feature>
<dbReference type="PROSITE" id="PS50093">
    <property type="entry name" value="PKD"/>
    <property type="match status" value="1"/>
</dbReference>